<dbReference type="SUPFAM" id="SSF52172">
    <property type="entry name" value="CheY-like"/>
    <property type="match status" value="2"/>
</dbReference>
<name>A0ABQ4Q7Y5_9BURK</name>
<dbReference type="EC" id="2.7.7.65" evidence="1"/>
<keyword evidence="9" id="KW-1185">Reference proteome</keyword>
<dbReference type="Gene3D" id="1.20.120.160">
    <property type="entry name" value="HPT domain"/>
    <property type="match status" value="1"/>
</dbReference>
<dbReference type="SUPFAM" id="SSF47226">
    <property type="entry name" value="Histidine-containing phosphotransfer domain, HPT domain"/>
    <property type="match status" value="1"/>
</dbReference>
<evidence type="ECO:0000256" key="5">
    <source>
        <dbReference type="SAM" id="MobiDB-lite"/>
    </source>
</evidence>
<dbReference type="Pfam" id="PF00072">
    <property type="entry name" value="Response_reg"/>
    <property type="match status" value="2"/>
</dbReference>
<dbReference type="SUPFAM" id="SSF55073">
    <property type="entry name" value="Nucleotide cyclase"/>
    <property type="match status" value="1"/>
</dbReference>
<organism evidence="8 9">
    <name type="scientific">Noviherbaspirillum aridicola</name>
    <dbReference type="NCBI Taxonomy" id="2849687"/>
    <lineage>
        <taxon>Bacteria</taxon>
        <taxon>Pseudomonadati</taxon>
        <taxon>Pseudomonadota</taxon>
        <taxon>Betaproteobacteria</taxon>
        <taxon>Burkholderiales</taxon>
        <taxon>Oxalobacteraceae</taxon>
        <taxon>Noviherbaspirillum</taxon>
    </lineage>
</organism>
<dbReference type="Gene3D" id="3.30.70.270">
    <property type="match status" value="1"/>
</dbReference>
<dbReference type="InterPro" id="IPR000160">
    <property type="entry name" value="GGDEF_dom"/>
</dbReference>
<feature type="domain" description="GGDEF" evidence="7">
    <location>
        <begin position="428"/>
        <end position="559"/>
    </location>
</feature>
<feature type="modified residue" description="4-aspartylphosphate" evidence="4">
    <location>
        <position position="321"/>
    </location>
</feature>
<feature type="region of interest" description="Disordered" evidence="5">
    <location>
        <begin position="111"/>
        <end position="145"/>
    </location>
</feature>
<dbReference type="InterPro" id="IPR036641">
    <property type="entry name" value="HPT_dom_sf"/>
</dbReference>
<dbReference type="NCBIfam" id="TIGR00254">
    <property type="entry name" value="GGDEF"/>
    <property type="match status" value="1"/>
</dbReference>
<protein>
    <recommendedName>
        <fullName evidence="1">diguanylate cyclase</fullName>
        <ecNumber evidence="1">2.7.7.65</ecNumber>
    </recommendedName>
</protein>
<dbReference type="Proteomes" id="UP000887222">
    <property type="component" value="Unassembled WGS sequence"/>
</dbReference>
<dbReference type="SMART" id="SM00267">
    <property type="entry name" value="GGDEF"/>
    <property type="match status" value="1"/>
</dbReference>
<feature type="domain" description="Response regulatory" evidence="6">
    <location>
        <begin position="272"/>
        <end position="388"/>
    </location>
</feature>
<dbReference type="EMBL" id="BPMK01000014">
    <property type="protein sequence ID" value="GIZ53106.1"/>
    <property type="molecule type" value="Genomic_DNA"/>
</dbReference>
<dbReference type="PANTHER" id="PTHR45138:SF9">
    <property type="entry name" value="DIGUANYLATE CYCLASE DGCM-RELATED"/>
    <property type="match status" value="1"/>
</dbReference>
<gene>
    <name evidence="8" type="ORF">NCCP691_31200</name>
</gene>
<feature type="domain" description="Response regulatory" evidence="6">
    <location>
        <begin position="146"/>
        <end position="263"/>
    </location>
</feature>
<evidence type="ECO:0000256" key="1">
    <source>
        <dbReference type="ARBA" id="ARBA00012528"/>
    </source>
</evidence>
<reference evidence="8 9" key="1">
    <citation type="journal article" date="2022" name="Int. J. Syst. Evol. Microbiol.">
        <title>Noviherbaspirillum aridicola sp. nov., isolated from an arid soil in Pakistan.</title>
        <authorList>
            <person name="Khan I.U."/>
            <person name="Saqib M."/>
            <person name="Amin A."/>
            <person name="Hussain F."/>
            <person name="Li L."/>
            <person name="Liu Y.H."/>
            <person name="Fang B.Z."/>
            <person name="Ahmed I."/>
            <person name="Li W.J."/>
        </authorList>
    </citation>
    <scope>NUCLEOTIDE SEQUENCE [LARGE SCALE GENOMIC DNA]</scope>
    <source>
        <strain evidence="8 9">NCCP-691</strain>
    </source>
</reference>
<dbReference type="PANTHER" id="PTHR45138">
    <property type="entry name" value="REGULATORY COMPONENTS OF SENSORY TRANSDUCTION SYSTEM"/>
    <property type="match status" value="1"/>
</dbReference>
<dbReference type="SMART" id="SM00448">
    <property type="entry name" value="REC"/>
    <property type="match status" value="2"/>
</dbReference>
<dbReference type="Pfam" id="PF00990">
    <property type="entry name" value="GGDEF"/>
    <property type="match status" value="1"/>
</dbReference>
<dbReference type="PROSITE" id="PS50110">
    <property type="entry name" value="RESPONSE_REGULATORY"/>
    <property type="match status" value="2"/>
</dbReference>
<proteinExistence type="predicted"/>
<dbReference type="InterPro" id="IPR050469">
    <property type="entry name" value="Diguanylate_Cyclase"/>
</dbReference>
<sequence length="559" mass="61134">MPEQDMDDIERTLREIREGWAAKLPQRLDEIRLALEACETAAERSACEPLRALLHTLSGSAGSFGFAELGMKATGLELMLNAYLAGETAGFQPIADGTRQMLDFAMRQLAPQQMPSPAPPQVSSPAPQQAPPQADTSPADPSPPASRLVYLVQDHADNEVATQLLHFGYDVRAVDDLSRLQGCIRAQPPAAVIIDLAFPEGIMRGADELVRIRREDGARCASVFISTRSNFSARLATVRAGADSYFAKPLDMVALVDRLDAMIQRDASPAYRVLVVDDDADIADFHAAVLRAAGMEVRVLYRAADVLDMLGDYRPELILMDVYMPDCDGTELARLIRQDDRHLDVPIVFLSSESDYGRQLEAIESGADDFLCKPIKPAHLVSALSSRARRYRALRSLIMRDSLTGLLNHSALKEQLARECARAARSGTPAALVMLDIDRFKQINDAYGHPVGDQVIRALARLLQQRLRRGDIIGRYGGEEFGVIMPGTGTAAAQKVIDGIRESFGKLRHHAEHEDFGASFSAGVSQTDAGNADPEALLRRADAALYEAKRQGRDRVILG</sequence>
<evidence type="ECO:0000256" key="4">
    <source>
        <dbReference type="PROSITE-ProRule" id="PRU00169"/>
    </source>
</evidence>
<feature type="compositionally biased region" description="Low complexity" evidence="5">
    <location>
        <begin position="123"/>
        <end position="139"/>
    </location>
</feature>
<accession>A0ABQ4Q7Y5</accession>
<dbReference type="Pfam" id="PF01627">
    <property type="entry name" value="Hpt"/>
    <property type="match status" value="1"/>
</dbReference>
<feature type="modified residue" description="4-aspartylphosphate" evidence="4">
    <location>
        <position position="195"/>
    </location>
</feature>
<dbReference type="InterPro" id="IPR001789">
    <property type="entry name" value="Sig_transdc_resp-reg_receiver"/>
</dbReference>
<dbReference type="InterPro" id="IPR011006">
    <property type="entry name" value="CheY-like_superfamily"/>
</dbReference>
<dbReference type="PROSITE" id="PS50887">
    <property type="entry name" value="GGDEF"/>
    <property type="match status" value="1"/>
</dbReference>
<dbReference type="Gene3D" id="3.40.50.2300">
    <property type="match status" value="2"/>
</dbReference>
<evidence type="ECO:0000259" key="7">
    <source>
        <dbReference type="PROSITE" id="PS50887"/>
    </source>
</evidence>
<dbReference type="CDD" id="cd00156">
    <property type="entry name" value="REC"/>
    <property type="match status" value="1"/>
</dbReference>
<keyword evidence="4" id="KW-0597">Phosphoprotein</keyword>
<evidence type="ECO:0000313" key="9">
    <source>
        <dbReference type="Proteomes" id="UP000887222"/>
    </source>
</evidence>
<comment type="catalytic activity">
    <reaction evidence="3">
        <text>2 GTP = 3',3'-c-di-GMP + 2 diphosphate</text>
        <dbReference type="Rhea" id="RHEA:24898"/>
        <dbReference type="ChEBI" id="CHEBI:33019"/>
        <dbReference type="ChEBI" id="CHEBI:37565"/>
        <dbReference type="ChEBI" id="CHEBI:58805"/>
        <dbReference type="EC" id="2.7.7.65"/>
    </reaction>
</comment>
<keyword evidence="2" id="KW-0902">Two-component regulatory system</keyword>
<dbReference type="RefSeq" id="WP_220809528.1">
    <property type="nucleotide sequence ID" value="NZ_BPMK01000014.1"/>
</dbReference>
<dbReference type="InterPro" id="IPR043128">
    <property type="entry name" value="Rev_trsase/Diguanyl_cyclase"/>
</dbReference>
<dbReference type="InterPro" id="IPR029787">
    <property type="entry name" value="Nucleotide_cyclase"/>
</dbReference>
<dbReference type="CDD" id="cd01949">
    <property type="entry name" value="GGDEF"/>
    <property type="match status" value="1"/>
</dbReference>
<comment type="caution">
    <text evidence="8">The sequence shown here is derived from an EMBL/GenBank/DDBJ whole genome shotgun (WGS) entry which is preliminary data.</text>
</comment>
<evidence type="ECO:0000256" key="2">
    <source>
        <dbReference type="ARBA" id="ARBA00023012"/>
    </source>
</evidence>
<dbReference type="InterPro" id="IPR008207">
    <property type="entry name" value="Sig_transdc_His_kin_Hpt_dom"/>
</dbReference>
<evidence type="ECO:0000313" key="8">
    <source>
        <dbReference type="EMBL" id="GIZ53106.1"/>
    </source>
</evidence>
<evidence type="ECO:0000256" key="3">
    <source>
        <dbReference type="ARBA" id="ARBA00034247"/>
    </source>
</evidence>
<evidence type="ECO:0000259" key="6">
    <source>
        <dbReference type="PROSITE" id="PS50110"/>
    </source>
</evidence>